<feature type="transmembrane region" description="Helical" evidence="1">
    <location>
        <begin position="20"/>
        <end position="40"/>
    </location>
</feature>
<feature type="non-terminal residue" evidence="2">
    <location>
        <position position="153"/>
    </location>
</feature>
<reference evidence="2" key="1">
    <citation type="submission" date="2013-04" db="EMBL/GenBank/DDBJ databases">
        <title>Cloning and expression of disease resistance-related genes from Actinidia.</title>
        <authorList>
            <person name="Lei Y."/>
            <person name="Fan H."/>
        </authorList>
    </citation>
    <scope>NUCLEOTIDE SEQUENCE</scope>
</reference>
<evidence type="ECO:0000256" key="1">
    <source>
        <dbReference type="SAM" id="Phobius"/>
    </source>
</evidence>
<protein>
    <submittedName>
        <fullName evidence="2">Uncharacterized protein</fullName>
    </submittedName>
</protein>
<organism evidence="2">
    <name type="scientific">Actinidia eriantha</name>
    <name type="common">Velvet vine</name>
    <name type="synonym">Actinidia fulvicoma var. lanata</name>
    <dbReference type="NCBI Taxonomy" id="165200"/>
    <lineage>
        <taxon>Eukaryota</taxon>
        <taxon>Viridiplantae</taxon>
        <taxon>Streptophyta</taxon>
        <taxon>Embryophyta</taxon>
        <taxon>Tracheophyta</taxon>
        <taxon>Spermatophyta</taxon>
        <taxon>Magnoliopsida</taxon>
        <taxon>eudicotyledons</taxon>
        <taxon>Gunneridae</taxon>
        <taxon>Pentapetalae</taxon>
        <taxon>asterids</taxon>
        <taxon>Ericales</taxon>
        <taxon>Actinidiaceae</taxon>
        <taxon>Actinidia</taxon>
    </lineage>
</organism>
<proteinExistence type="evidence at transcript level"/>
<accession>S5TWN2</accession>
<keyword evidence="1" id="KW-1133">Transmembrane helix</keyword>
<evidence type="ECO:0000313" key="2">
    <source>
        <dbReference type="EMBL" id="AGS58187.1"/>
    </source>
</evidence>
<dbReference type="EMBL" id="KC924409">
    <property type="protein sequence ID" value="AGS58187.1"/>
    <property type="molecule type" value="mRNA"/>
</dbReference>
<name>S5TWN2_ACTER</name>
<dbReference type="AlphaFoldDB" id="S5TWN2"/>
<feature type="non-terminal residue" evidence="2">
    <location>
        <position position="1"/>
    </location>
</feature>
<keyword evidence="1" id="KW-0472">Membrane</keyword>
<sequence>SHQRKPIMSPTSLPSSKSTIFLTIDMIVLLLSFCLLILTFGSFCGGGEKRVLLGFMRQCVWVCRSLIQQDKLSENIDFGWRERESNKKRKDITFIRMDLQVSERTQVILIYGRSTNECEWASYIYGSLGAEMSRRTKCAWLHKKLTWHGLPLV</sequence>
<keyword evidence="1" id="KW-0812">Transmembrane</keyword>